<keyword evidence="1" id="KW-0812">Transmembrane</keyword>
<comment type="caution">
    <text evidence="2">The sequence shown here is derived from an EMBL/GenBank/DDBJ whole genome shotgun (WGS) entry which is preliminary data.</text>
</comment>
<keyword evidence="1" id="KW-1133">Transmembrane helix</keyword>
<name>X6NRU4_RETFI</name>
<reference evidence="2 3" key="1">
    <citation type="journal article" date="2013" name="Curr. Biol.">
        <title>The Genome of the Foraminiferan Reticulomyxa filosa.</title>
        <authorList>
            <person name="Glockner G."/>
            <person name="Hulsmann N."/>
            <person name="Schleicher M."/>
            <person name="Noegel A.A."/>
            <person name="Eichinger L."/>
            <person name="Gallinger C."/>
            <person name="Pawlowski J."/>
            <person name="Sierra R."/>
            <person name="Euteneuer U."/>
            <person name="Pillet L."/>
            <person name="Moustafa A."/>
            <person name="Platzer M."/>
            <person name="Groth M."/>
            <person name="Szafranski K."/>
            <person name="Schliwa M."/>
        </authorList>
    </citation>
    <scope>NUCLEOTIDE SEQUENCE [LARGE SCALE GENOMIC DNA]</scope>
</reference>
<feature type="transmembrane region" description="Helical" evidence="1">
    <location>
        <begin position="20"/>
        <end position="38"/>
    </location>
</feature>
<gene>
    <name evidence="2" type="ORF">RFI_08382</name>
</gene>
<dbReference type="GO" id="GO:0000009">
    <property type="term" value="F:alpha-1,6-mannosyltransferase activity"/>
    <property type="evidence" value="ECO:0007669"/>
    <property type="project" value="InterPro"/>
</dbReference>
<evidence type="ECO:0000313" key="2">
    <source>
        <dbReference type="EMBL" id="ETO28741.1"/>
    </source>
</evidence>
<proteinExistence type="predicted"/>
<evidence type="ECO:0000313" key="3">
    <source>
        <dbReference type="Proteomes" id="UP000023152"/>
    </source>
</evidence>
<dbReference type="Pfam" id="PF04488">
    <property type="entry name" value="Gly_transf_sug"/>
    <property type="match status" value="1"/>
</dbReference>
<dbReference type="AlphaFoldDB" id="X6NRU4"/>
<protein>
    <submittedName>
        <fullName evidence="2">Glycosyltransferase family 32 protein</fullName>
    </submittedName>
</protein>
<keyword evidence="1" id="KW-0472">Membrane</keyword>
<dbReference type="GO" id="GO:0000136">
    <property type="term" value="C:mannan polymerase complex"/>
    <property type="evidence" value="ECO:0007669"/>
    <property type="project" value="TreeGrafter"/>
</dbReference>
<keyword evidence="3" id="KW-1185">Reference proteome</keyword>
<dbReference type="Proteomes" id="UP000023152">
    <property type="component" value="Unassembled WGS sequence"/>
</dbReference>
<keyword evidence="2" id="KW-0808">Transferase</keyword>
<sequence length="352" mass="41299">MRVQYLQAKNSSNAIRVVKFFFVFIALSLISWQLYAYFDSSDVGSTSSVRKPKPTLESLVAKFNETPSEHKKQQLFPRIIIQTSRGFERASRSWIALNSGWEYKFFDDTEMMNMVIKYLLHYEKKDSEMNSEAWVRAIVDNLLMVEKADLFRYIAIYEYGGIYADSDVVCKAPVDEWLPRYHSVLNYKNLSLDDIDFIVGVEFIERISPNPFQLVQWTFGAKRHSPIIKKIIDICITNIREGKYKNHVIQRTGPGAFTTVIVRFMYDHSTPTNSKQRMHLHYPTHIMYDMRKLDIGSQIIKLKGGINLWILPYRAFGIHPSSKNNMLPVSQQLVMHRFEGSWKHKTLFEHWF</sequence>
<dbReference type="InterPro" id="IPR029044">
    <property type="entry name" value="Nucleotide-diphossugar_trans"/>
</dbReference>
<dbReference type="SUPFAM" id="SSF53448">
    <property type="entry name" value="Nucleotide-diphospho-sugar transferases"/>
    <property type="match status" value="1"/>
</dbReference>
<dbReference type="InterPro" id="IPR039367">
    <property type="entry name" value="Och1-like"/>
</dbReference>
<dbReference type="GO" id="GO:0006487">
    <property type="term" value="P:protein N-linked glycosylation"/>
    <property type="evidence" value="ECO:0007669"/>
    <property type="project" value="TreeGrafter"/>
</dbReference>
<evidence type="ECO:0000256" key="1">
    <source>
        <dbReference type="SAM" id="Phobius"/>
    </source>
</evidence>
<accession>X6NRU4</accession>
<dbReference type="Gene3D" id="3.90.550.20">
    <property type="match status" value="1"/>
</dbReference>
<dbReference type="EMBL" id="ASPP01006493">
    <property type="protein sequence ID" value="ETO28741.1"/>
    <property type="molecule type" value="Genomic_DNA"/>
</dbReference>
<dbReference type="PANTHER" id="PTHR31834">
    <property type="entry name" value="INITIATION-SPECIFIC ALPHA-1,6-MANNOSYLTRANSFERASE"/>
    <property type="match status" value="1"/>
</dbReference>
<dbReference type="PANTHER" id="PTHR31834:SF1">
    <property type="entry name" value="INITIATION-SPECIFIC ALPHA-1,6-MANNOSYLTRANSFERASE"/>
    <property type="match status" value="1"/>
</dbReference>
<organism evidence="2 3">
    <name type="scientific">Reticulomyxa filosa</name>
    <dbReference type="NCBI Taxonomy" id="46433"/>
    <lineage>
        <taxon>Eukaryota</taxon>
        <taxon>Sar</taxon>
        <taxon>Rhizaria</taxon>
        <taxon>Retaria</taxon>
        <taxon>Foraminifera</taxon>
        <taxon>Monothalamids</taxon>
        <taxon>Reticulomyxidae</taxon>
        <taxon>Reticulomyxa</taxon>
    </lineage>
</organism>
<dbReference type="OrthoDB" id="409543at2759"/>
<dbReference type="InterPro" id="IPR007577">
    <property type="entry name" value="GlycoTrfase_DXD_sugar-bd_CS"/>
</dbReference>